<dbReference type="InterPro" id="IPR038765">
    <property type="entry name" value="Papain-like_cys_pep_sf"/>
</dbReference>
<evidence type="ECO:0000256" key="4">
    <source>
        <dbReference type="ARBA" id="ARBA00022807"/>
    </source>
</evidence>
<reference evidence="7 8" key="1">
    <citation type="submission" date="2021-02" db="EMBL/GenBank/DDBJ databases">
        <title>Alicyclobacillus curvatus sp. nov. and Alicyclobacillus mengziensis sp. nov., two acidophilic bacteria isolated from acid mine drainage.</title>
        <authorList>
            <person name="Huang Y."/>
        </authorList>
    </citation>
    <scope>NUCLEOTIDE SEQUENCE [LARGE SCALE GENOMIC DNA]</scope>
    <source>
        <strain evidence="7 8">S30H14</strain>
    </source>
</reference>
<evidence type="ECO:0000256" key="3">
    <source>
        <dbReference type="ARBA" id="ARBA00022801"/>
    </source>
</evidence>
<accession>A0A9X7Z6E0</accession>
<evidence type="ECO:0000313" key="8">
    <source>
        <dbReference type="Proteomes" id="UP000663505"/>
    </source>
</evidence>
<protein>
    <submittedName>
        <fullName evidence="7">C40 family peptidase</fullName>
    </submittedName>
</protein>
<organism evidence="7 8">
    <name type="scientific">Alicyclobacillus mengziensis</name>
    <dbReference type="NCBI Taxonomy" id="2931921"/>
    <lineage>
        <taxon>Bacteria</taxon>
        <taxon>Bacillati</taxon>
        <taxon>Bacillota</taxon>
        <taxon>Bacilli</taxon>
        <taxon>Bacillales</taxon>
        <taxon>Alicyclobacillaceae</taxon>
        <taxon>Alicyclobacillus</taxon>
    </lineage>
</organism>
<dbReference type="SUPFAM" id="SSF54001">
    <property type="entry name" value="Cysteine proteinases"/>
    <property type="match status" value="1"/>
</dbReference>
<dbReference type="PANTHER" id="PTHR47053">
    <property type="entry name" value="MUREIN DD-ENDOPEPTIDASE MEPH-RELATED"/>
    <property type="match status" value="1"/>
</dbReference>
<dbReference type="KEGG" id="afx:JZ786_23215"/>
<proteinExistence type="inferred from homology"/>
<comment type="similarity">
    <text evidence="1">Belongs to the peptidase C40 family.</text>
</comment>
<evidence type="ECO:0000313" key="7">
    <source>
        <dbReference type="EMBL" id="QSO47267.1"/>
    </source>
</evidence>
<feature type="chain" id="PRO_5040942900" evidence="5">
    <location>
        <begin position="21"/>
        <end position="313"/>
    </location>
</feature>
<dbReference type="Gene3D" id="3.90.1720.10">
    <property type="entry name" value="endopeptidase domain like (from Nostoc punctiforme)"/>
    <property type="match status" value="1"/>
</dbReference>
<dbReference type="PROSITE" id="PS51935">
    <property type="entry name" value="NLPC_P60"/>
    <property type="match status" value="1"/>
</dbReference>
<dbReference type="Proteomes" id="UP000663505">
    <property type="component" value="Chromosome"/>
</dbReference>
<dbReference type="AlphaFoldDB" id="A0A9X7Z6E0"/>
<keyword evidence="2" id="KW-0645">Protease</keyword>
<dbReference type="Pfam" id="PF00877">
    <property type="entry name" value="NLPC_P60"/>
    <property type="match status" value="1"/>
</dbReference>
<feature type="signal peptide" evidence="5">
    <location>
        <begin position="1"/>
        <end position="20"/>
    </location>
</feature>
<dbReference type="GO" id="GO:0008234">
    <property type="term" value="F:cysteine-type peptidase activity"/>
    <property type="evidence" value="ECO:0007669"/>
    <property type="project" value="UniProtKB-KW"/>
</dbReference>
<keyword evidence="3" id="KW-0378">Hydrolase</keyword>
<evidence type="ECO:0000256" key="1">
    <source>
        <dbReference type="ARBA" id="ARBA00007074"/>
    </source>
</evidence>
<evidence type="ECO:0000259" key="6">
    <source>
        <dbReference type="PROSITE" id="PS51935"/>
    </source>
</evidence>
<dbReference type="EMBL" id="CP071182">
    <property type="protein sequence ID" value="QSO47267.1"/>
    <property type="molecule type" value="Genomic_DNA"/>
</dbReference>
<dbReference type="InterPro" id="IPR051202">
    <property type="entry name" value="Peptidase_C40"/>
</dbReference>
<keyword evidence="4" id="KW-0788">Thiol protease</keyword>
<feature type="domain" description="NlpC/P60" evidence="6">
    <location>
        <begin position="190"/>
        <end position="312"/>
    </location>
</feature>
<dbReference type="InterPro" id="IPR000064">
    <property type="entry name" value="NLP_P60_dom"/>
</dbReference>
<gene>
    <name evidence="7" type="ORF">JZ786_23215</name>
</gene>
<dbReference type="PANTHER" id="PTHR47053:SF1">
    <property type="entry name" value="MUREIN DD-ENDOPEPTIDASE MEPH-RELATED"/>
    <property type="match status" value="1"/>
</dbReference>
<dbReference type="RefSeq" id="WP_206656627.1">
    <property type="nucleotide sequence ID" value="NZ_CP071182.1"/>
</dbReference>
<keyword evidence="5" id="KW-0732">Signal</keyword>
<sequence length="313" mass="33957">MKKALVSLCASTVCAGVGIAASPVAAFASLKPPNMTEKVLAFNQKIVSKPYGFVYKGTTYLPIWYMMQALDKLKIRSTWAAHSWSLTPPGKGKLNTGNVKAGSGSGSIYVNGQLVQRVNQVTARDPNSGRQTTYMPVWYIMQVLQRLHVNSKWNGTAWQVYTSSQAPSVGNLDIQPNTRHPASRSLPSISSLGQQIVHYAEKFIGTPYRYGGTSRDGFDCSGFVQYVFKHFDISLPRTAAEQARVGRTISSSSLQPGDLVFFDTGGPTLSHVGIYVGSGKFISATTSDGVQIANVHDPYYWGSRFELATAPGV</sequence>
<keyword evidence="8" id="KW-1185">Reference proteome</keyword>
<dbReference type="GO" id="GO:0006508">
    <property type="term" value="P:proteolysis"/>
    <property type="evidence" value="ECO:0007669"/>
    <property type="project" value="UniProtKB-KW"/>
</dbReference>
<evidence type="ECO:0000256" key="5">
    <source>
        <dbReference type="SAM" id="SignalP"/>
    </source>
</evidence>
<name>A0A9X7Z6E0_9BACL</name>
<evidence type="ECO:0000256" key="2">
    <source>
        <dbReference type="ARBA" id="ARBA00022670"/>
    </source>
</evidence>